<keyword evidence="3" id="KW-1185">Reference proteome</keyword>
<proteinExistence type="predicted"/>
<organism evidence="2 3">
    <name type="scientific">Endocarpon pusillum</name>
    <dbReference type="NCBI Taxonomy" id="364733"/>
    <lineage>
        <taxon>Eukaryota</taxon>
        <taxon>Fungi</taxon>
        <taxon>Dikarya</taxon>
        <taxon>Ascomycota</taxon>
        <taxon>Pezizomycotina</taxon>
        <taxon>Eurotiomycetes</taxon>
        <taxon>Chaetothyriomycetidae</taxon>
        <taxon>Verrucariales</taxon>
        <taxon>Verrucariaceae</taxon>
        <taxon>Endocarpon</taxon>
    </lineage>
</organism>
<evidence type="ECO:0000313" key="3">
    <source>
        <dbReference type="Proteomes" id="UP000606974"/>
    </source>
</evidence>
<evidence type="ECO:0000256" key="1">
    <source>
        <dbReference type="SAM" id="Coils"/>
    </source>
</evidence>
<feature type="coiled-coil region" evidence="1">
    <location>
        <begin position="369"/>
        <end position="402"/>
    </location>
</feature>
<dbReference type="AlphaFoldDB" id="A0A8H7APJ4"/>
<gene>
    <name evidence="2" type="ORF">GJ744_005056</name>
</gene>
<evidence type="ECO:0000313" key="2">
    <source>
        <dbReference type="EMBL" id="KAF7511159.1"/>
    </source>
</evidence>
<protein>
    <submittedName>
        <fullName evidence="2">Uncharacterized protein</fullName>
    </submittedName>
</protein>
<accession>A0A8H7APJ4</accession>
<dbReference type="Proteomes" id="UP000606974">
    <property type="component" value="Unassembled WGS sequence"/>
</dbReference>
<dbReference type="OrthoDB" id="5430750at2759"/>
<sequence>MMDAPTRYHQPKDRHGKRLTVDVDLRRRDGVFKPKTIARQTTAMTIEHDRALRRRYRCQEIKAFHVLSSSRYVDEDGKDKAVLQIRTDPKLTEETQFWWTHMQCESRSLDDLEHFASSLQSLDDDEPTLIARLMRKVRTENETSFPSGRFLKPVVTRCDGRDPKSRTREDKWALFVCFPYLSLEAQNRKTSPDEQQFHRIKSLLQARYPMEQPNERMTEHVLSPYDTVHQDKCRTWFALMDKVIGVCHQDFGKDLQYYKLTLGGSSRIDAAEWQDTLSKARGTFVNLKVEVLTRDPPQPPKPGLLLTSKRGRDTSDFFHTSTGASSDYYNARLASERRREFIVELERSERSNDSNARLAEEEECRLEFIAELERKKRSDDSNARLVEEEEEVRRARREYIAELEWKKRREFIAVLERNKRSDDSNARLALAEEEEHYLEVIAELEWKKRSEERRREFIVELERSERSDDSNARLAEEEERKLEFIAEFKRKKRSDDSNTRLAKEEERKRKRIAELKRKKRHELIAVLERKKRSDDSNARLALTEEEERYLEEECYLEEQRCLESERHLEEECYLEVIAELEWKKHSDDFNARLAEERRREFIVELERSERSDDSNARLAEEEEQERKFEFIGEFKQKKRREFIVVLERKKRSDDSNARLAEERLREAKAELP</sequence>
<reference evidence="2" key="1">
    <citation type="submission" date="2020-02" db="EMBL/GenBank/DDBJ databases">
        <authorList>
            <person name="Palmer J.M."/>
        </authorList>
    </citation>
    <scope>NUCLEOTIDE SEQUENCE</scope>
    <source>
        <strain evidence="2">EPUS1.4</strain>
        <tissue evidence="2">Thallus</tissue>
    </source>
</reference>
<keyword evidence="1" id="KW-0175">Coiled coil</keyword>
<dbReference type="EMBL" id="JAACFV010000022">
    <property type="protein sequence ID" value="KAF7511159.1"/>
    <property type="molecule type" value="Genomic_DNA"/>
</dbReference>
<name>A0A8H7APJ4_9EURO</name>
<comment type="caution">
    <text evidence="2">The sequence shown here is derived from an EMBL/GenBank/DDBJ whole genome shotgun (WGS) entry which is preliminary data.</text>
</comment>